<keyword evidence="3" id="KW-1185">Reference proteome</keyword>
<reference evidence="3" key="1">
    <citation type="submission" date="2016-11" db="EMBL/GenBank/DDBJ databases">
        <authorList>
            <person name="Varghese N."/>
            <person name="Submissions S."/>
        </authorList>
    </citation>
    <scope>NUCLEOTIDE SEQUENCE [LARGE SCALE GENOMIC DNA]</scope>
    <source>
        <strain evidence="3">DSM 29440</strain>
    </source>
</reference>
<feature type="transmembrane region" description="Helical" evidence="1">
    <location>
        <begin position="162"/>
        <end position="186"/>
    </location>
</feature>
<dbReference type="EMBL" id="FSRL01000001">
    <property type="protein sequence ID" value="SIN81023.1"/>
    <property type="molecule type" value="Genomic_DNA"/>
</dbReference>
<accession>A0A1N6EDB7</accession>
<protein>
    <submittedName>
        <fullName evidence="2">Uncharacterized protein</fullName>
    </submittedName>
</protein>
<dbReference type="Proteomes" id="UP000184932">
    <property type="component" value="Unassembled WGS sequence"/>
</dbReference>
<feature type="transmembrane region" description="Helical" evidence="1">
    <location>
        <begin position="81"/>
        <end position="105"/>
    </location>
</feature>
<dbReference type="STRING" id="1217970.SAMN05444002_0627"/>
<feature type="transmembrane region" description="Helical" evidence="1">
    <location>
        <begin position="51"/>
        <end position="69"/>
    </location>
</feature>
<keyword evidence="1" id="KW-0472">Membrane</keyword>
<evidence type="ECO:0000313" key="3">
    <source>
        <dbReference type="Proteomes" id="UP000184932"/>
    </source>
</evidence>
<evidence type="ECO:0000313" key="2">
    <source>
        <dbReference type="EMBL" id="SIN81023.1"/>
    </source>
</evidence>
<dbReference type="AlphaFoldDB" id="A0A1N6EDB7"/>
<organism evidence="2 3">
    <name type="scientific">Vannielia litorea</name>
    <dbReference type="NCBI Taxonomy" id="1217970"/>
    <lineage>
        <taxon>Bacteria</taxon>
        <taxon>Pseudomonadati</taxon>
        <taxon>Pseudomonadota</taxon>
        <taxon>Alphaproteobacteria</taxon>
        <taxon>Rhodobacterales</taxon>
        <taxon>Paracoccaceae</taxon>
        <taxon>Vannielia</taxon>
    </lineage>
</organism>
<proteinExistence type="predicted"/>
<gene>
    <name evidence="2" type="ORF">SAMN05444002_0627</name>
</gene>
<keyword evidence="1" id="KW-1133">Transmembrane helix</keyword>
<name>A0A1N6EDB7_9RHOB</name>
<keyword evidence="1" id="KW-0812">Transmembrane</keyword>
<feature type="transmembrane region" description="Helical" evidence="1">
    <location>
        <begin position="206"/>
        <end position="227"/>
    </location>
</feature>
<evidence type="ECO:0000256" key="1">
    <source>
        <dbReference type="SAM" id="Phobius"/>
    </source>
</evidence>
<sequence>MRNPKHPCVSLRRLRLHEMHSTLRIMFPTVESWAAAYKRIGELESESIPRLAKQASSALLIFLLLSTFGTESRVSVTIGGVTASISTAFVTLYGSIALFFIAMALQHHAIIVAMKSRLGTRMLLHGFSINAYATIEKIDGISMAVPLTTNMFFEQKFPISRVLILLTSVCLSLLLVPLISFGYYLFILQLDIVANAGIAAIYRVSAAAGVFTIIATFLYLLLFNLPIPATKNTRHVRWGFLYRASLIFPHPNIKKWLSDAESDRFFKQKTKR</sequence>